<protein>
    <recommendedName>
        <fullName evidence="5">PEGA domain-containing protein</fullName>
    </recommendedName>
</protein>
<keyword evidence="2" id="KW-1133">Transmembrane helix</keyword>
<accession>A0AAC8XMI4</accession>
<evidence type="ECO:0008006" key="5">
    <source>
        <dbReference type="Google" id="ProtNLM"/>
    </source>
</evidence>
<organism evidence="3 4">
    <name type="scientific">Alteromonas mediterranea</name>
    <dbReference type="NCBI Taxonomy" id="314275"/>
    <lineage>
        <taxon>Bacteria</taxon>
        <taxon>Pseudomonadati</taxon>
        <taxon>Pseudomonadota</taxon>
        <taxon>Gammaproteobacteria</taxon>
        <taxon>Alteromonadales</taxon>
        <taxon>Alteromonadaceae</taxon>
        <taxon>Alteromonas/Salinimonas group</taxon>
        <taxon>Alteromonas</taxon>
    </lineage>
</organism>
<feature type="region of interest" description="Disordered" evidence="1">
    <location>
        <begin position="53"/>
        <end position="75"/>
    </location>
</feature>
<keyword evidence="2" id="KW-0472">Membrane</keyword>
<dbReference type="AlphaFoldDB" id="A0AAC8XMI4"/>
<keyword evidence="2" id="KW-0812">Transmembrane</keyword>
<name>A0AAC8XMI4_9ALTE</name>
<reference evidence="3 4" key="1">
    <citation type="submission" date="2015-12" db="EMBL/GenBank/DDBJ databases">
        <title>Intraspecies pangenome expansion in the marine bacterium Alteromonas.</title>
        <authorList>
            <person name="Lopez-Perez M."/>
            <person name="Rodriguez-Valera F."/>
        </authorList>
    </citation>
    <scope>NUCLEOTIDE SEQUENCE [LARGE SCALE GENOMIC DNA]</scope>
    <source>
        <strain evidence="3 4">UM8</strain>
    </source>
</reference>
<gene>
    <name evidence="3" type="ORF">AV942_17905</name>
</gene>
<evidence type="ECO:0000313" key="3">
    <source>
        <dbReference type="EMBL" id="AMJ80029.1"/>
    </source>
</evidence>
<evidence type="ECO:0000313" key="4">
    <source>
        <dbReference type="Proteomes" id="UP000061468"/>
    </source>
</evidence>
<feature type="transmembrane region" description="Helical" evidence="2">
    <location>
        <begin position="22"/>
        <end position="43"/>
    </location>
</feature>
<proteinExistence type="predicted"/>
<evidence type="ECO:0000256" key="1">
    <source>
        <dbReference type="SAM" id="MobiDB-lite"/>
    </source>
</evidence>
<dbReference type="Proteomes" id="UP000061468">
    <property type="component" value="Chromosome"/>
</dbReference>
<evidence type="ECO:0000256" key="2">
    <source>
        <dbReference type="SAM" id="Phobius"/>
    </source>
</evidence>
<sequence>MPSVEQQIEQSRAKKKALIKKSILGFFVVLFVGVAGVLLVSFLPTVSNEAKSPMAQTDNATQSNNRETPNPQVTEFSEAERKALQVALSESKQRVTGLVQRVSQSRPFAVKAGQIEASLNQAFNEYGASNYGEVTSLLNDIDNNTAALNKEYEQAYTAPYEKALNAFNNNNNSEAFNLNRQSLNINPDFEQAKILQQRIDVFNQVQDAYEQARVGKVENNINKQREAYRKIIALDPYRSDAKQALATIDNQLKNSRFNGLLAKANDAITQQNYAAAKQYLKDAKSINGSSRELETISKKLNTLVASEEQNKIEEQVTLFARADEWQTVALLSNKGLSSFPSSPILQQAKQNAEAILSTAKRLKEFQQRPERLTDNTVRSLAQQEVDDAHALAQKSPKLLAQIRALEEVMDDVNTPRDVTITSDNDTYIKVLGVGLVGEVKRKTIKLKPGTYRIEGSRDGYRSTIREIEVSPSATNLSVHIACTEKV</sequence>
<dbReference type="EMBL" id="CP013928">
    <property type="protein sequence ID" value="AMJ80029.1"/>
    <property type="molecule type" value="Genomic_DNA"/>
</dbReference>
<dbReference type="RefSeq" id="WP_015068268.1">
    <property type="nucleotide sequence ID" value="NZ_CP013928.1"/>
</dbReference>